<dbReference type="AlphaFoldDB" id="A0AAW1NFL6"/>
<evidence type="ECO:0000256" key="4">
    <source>
        <dbReference type="ARBA" id="ARBA00023004"/>
    </source>
</evidence>
<dbReference type="EMBL" id="JBDFQZ010000001">
    <property type="protein sequence ID" value="KAK9757292.1"/>
    <property type="molecule type" value="Genomic_DNA"/>
</dbReference>
<dbReference type="Gene3D" id="1.10.630.10">
    <property type="entry name" value="Cytochrome P450"/>
    <property type="match status" value="1"/>
</dbReference>
<dbReference type="InterPro" id="IPR001128">
    <property type="entry name" value="Cyt_P450"/>
</dbReference>
<organism evidence="9 10">
    <name type="scientific">Saponaria officinalis</name>
    <name type="common">Common soapwort</name>
    <name type="synonym">Lychnis saponaria</name>
    <dbReference type="NCBI Taxonomy" id="3572"/>
    <lineage>
        <taxon>Eukaryota</taxon>
        <taxon>Viridiplantae</taxon>
        <taxon>Streptophyta</taxon>
        <taxon>Embryophyta</taxon>
        <taxon>Tracheophyta</taxon>
        <taxon>Spermatophyta</taxon>
        <taxon>Magnoliopsida</taxon>
        <taxon>eudicotyledons</taxon>
        <taxon>Gunneridae</taxon>
        <taxon>Pentapetalae</taxon>
        <taxon>Caryophyllales</taxon>
        <taxon>Caryophyllaceae</taxon>
        <taxon>Caryophylleae</taxon>
        <taxon>Saponaria</taxon>
    </lineage>
</organism>
<dbReference type="GO" id="GO:0020037">
    <property type="term" value="F:heme binding"/>
    <property type="evidence" value="ECO:0007669"/>
    <property type="project" value="InterPro"/>
</dbReference>
<dbReference type="GO" id="GO:0004497">
    <property type="term" value="F:monooxygenase activity"/>
    <property type="evidence" value="ECO:0007669"/>
    <property type="project" value="UniProtKB-KW"/>
</dbReference>
<keyword evidence="8" id="KW-0732">Signal</keyword>
<dbReference type="PRINTS" id="PR00385">
    <property type="entry name" value="P450"/>
</dbReference>
<evidence type="ECO:0000313" key="9">
    <source>
        <dbReference type="EMBL" id="KAK9757292.1"/>
    </source>
</evidence>
<protein>
    <recommendedName>
        <fullName evidence="11">Cytochrome P450</fullName>
    </recommendedName>
</protein>
<evidence type="ECO:0000256" key="2">
    <source>
        <dbReference type="ARBA" id="ARBA00022723"/>
    </source>
</evidence>
<keyword evidence="3 7" id="KW-0560">Oxidoreductase</keyword>
<keyword evidence="5 7" id="KW-0503">Monooxygenase</keyword>
<keyword evidence="2 6" id="KW-0479">Metal-binding</keyword>
<gene>
    <name evidence="9" type="ORF">RND81_01G153900</name>
</gene>
<evidence type="ECO:0000256" key="6">
    <source>
        <dbReference type="PIRSR" id="PIRSR602401-1"/>
    </source>
</evidence>
<dbReference type="InterPro" id="IPR002401">
    <property type="entry name" value="Cyt_P450_E_grp-I"/>
</dbReference>
<keyword evidence="1 6" id="KW-0349">Heme</keyword>
<evidence type="ECO:0008006" key="11">
    <source>
        <dbReference type="Google" id="ProtNLM"/>
    </source>
</evidence>
<comment type="cofactor">
    <cofactor evidence="6">
        <name>heme</name>
        <dbReference type="ChEBI" id="CHEBI:30413"/>
    </cofactor>
</comment>
<comment type="similarity">
    <text evidence="7">Belongs to the cytochrome P450 family.</text>
</comment>
<feature type="binding site" description="axial binding residue" evidence="6">
    <location>
        <position position="422"/>
    </location>
    <ligand>
        <name>heme</name>
        <dbReference type="ChEBI" id="CHEBI:30413"/>
    </ligand>
    <ligandPart>
        <name>Fe</name>
        <dbReference type="ChEBI" id="CHEBI:18248"/>
    </ligandPart>
</feature>
<evidence type="ECO:0000256" key="5">
    <source>
        <dbReference type="ARBA" id="ARBA00023033"/>
    </source>
</evidence>
<dbReference type="GO" id="GO:0005506">
    <property type="term" value="F:iron ion binding"/>
    <property type="evidence" value="ECO:0007669"/>
    <property type="project" value="InterPro"/>
</dbReference>
<evidence type="ECO:0000256" key="8">
    <source>
        <dbReference type="SAM" id="SignalP"/>
    </source>
</evidence>
<keyword evidence="4 6" id="KW-0408">Iron</keyword>
<dbReference type="InterPro" id="IPR036396">
    <property type="entry name" value="Cyt_P450_sf"/>
</dbReference>
<accession>A0AAW1NFL6</accession>
<keyword evidence="10" id="KW-1185">Reference proteome</keyword>
<dbReference type="Proteomes" id="UP001443914">
    <property type="component" value="Unassembled WGS sequence"/>
</dbReference>
<dbReference type="Pfam" id="PF00067">
    <property type="entry name" value="p450"/>
    <property type="match status" value="2"/>
</dbReference>
<dbReference type="PROSITE" id="PS00086">
    <property type="entry name" value="CYTOCHROME_P450"/>
    <property type="match status" value="1"/>
</dbReference>
<evidence type="ECO:0000256" key="7">
    <source>
        <dbReference type="RuleBase" id="RU000461"/>
    </source>
</evidence>
<dbReference type="FunFam" id="1.10.630.10:FF:000026">
    <property type="entry name" value="Cytochrome P450 82C4"/>
    <property type="match status" value="1"/>
</dbReference>
<reference evidence="9" key="1">
    <citation type="submission" date="2024-03" db="EMBL/GenBank/DDBJ databases">
        <title>WGS assembly of Saponaria officinalis var. Norfolk2.</title>
        <authorList>
            <person name="Jenkins J."/>
            <person name="Shu S."/>
            <person name="Grimwood J."/>
            <person name="Barry K."/>
            <person name="Goodstein D."/>
            <person name="Schmutz J."/>
            <person name="Leebens-Mack J."/>
            <person name="Osbourn A."/>
        </authorList>
    </citation>
    <scope>NUCLEOTIDE SEQUENCE [LARGE SCALE GENOMIC DNA]</scope>
    <source>
        <strain evidence="9">JIC</strain>
    </source>
</reference>
<comment type="caution">
    <text evidence="9">The sequence shown here is derived from an EMBL/GenBank/DDBJ whole genome shotgun (WGS) entry which is preliminary data.</text>
</comment>
<feature type="chain" id="PRO_5043912293" description="Cytochrome P450" evidence="8">
    <location>
        <begin position="29"/>
        <end position="489"/>
    </location>
</feature>
<evidence type="ECO:0000256" key="1">
    <source>
        <dbReference type="ARBA" id="ARBA00022617"/>
    </source>
</evidence>
<proteinExistence type="inferred from homology"/>
<name>A0AAW1NFL6_SAPOF</name>
<dbReference type="GO" id="GO:0016705">
    <property type="term" value="F:oxidoreductase activity, acting on paired donors, with incorporation or reduction of molecular oxygen"/>
    <property type="evidence" value="ECO:0007669"/>
    <property type="project" value="InterPro"/>
</dbReference>
<feature type="signal peptide" evidence="8">
    <location>
        <begin position="1"/>
        <end position="28"/>
    </location>
</feature>
<evidence type="ECO:0000256" key="3">
    <source>
        <dbReference type="ARBA" id="ARBA00023002"/>
    </source>
</evidence>
<dbReference type="PRINTS" id="PR00463">
    <property type="entry name" value="EP450I"/>
</dbReference>
<dbReference type="InterPro" id="IPR050651">
    <property type="entry name" value="Plant_Cytochrome_P450_Monoox"/>
</dbReference>
<dbReference type="InterPro" id="IPR017972">
    <property type="entry name" value="Cyt_P450_CS"/>
</dbReference>
<sequence length="489" mass="55556">MEYHLSAGLLSLLLFLYCLLRWKNRTSTEKTPPQPSGAWPLIGHLHLLGDLPHKSLGKLADKYGPIFMIRLGLKKALVISSPAMARECLGNNDRVFVGRPQSVFVEHLAFNSAMLGFSPYGPYWREIRKIVTVELLSNRRLEEFKDVKMSEVRSAMKIAYDNYRKSEFGSRSIMPIEMKCWFNDVSLNNIVRLIAADVFPFLRALDIGGYEKTMKNVAKDIDSVAQVWLEEHKGRRVPGEVQEKKDFMDVLMGIFQTPQENTSKFEADVIIKATSMAMILAATDTAAVTLTWAVSLLLNNKDALKKTQAELDRFVGKERKVDESDLKDLVYLQAILKETMRLYPAAPLSVPRESIADCTVNGYHIPKDTQLFLNLYKIHRDPETWQDPCEFRPERFLTTHKDYDVRGQNYDFMTFGSGRRICPGISFALQFMQFTLASLLQGFEISTPMDEMVDLTEGAGLTNLKATPLDVILTPRLPGHLYELNVVEA</sequence>
<dbReference type="PANTHER" id="PTHR47947:SF19">
    <property type="entry name" value="CYTOCHROME P450 82C3-RELATED"/>
    <property type="match status" value="1"/>
</dbReference>
<dbReference type="SUPFAM" id="SSF48264">
    <property type="entry name" value="Cytochrome P450"/>
    <property type="match status" value="1"/>
</dbReference>
<evidence type="ECO:0000313" key="10">
    <source>
        <dbReference type="Proteomes" id="UP001443914"/>
    </source>
</evidence>
<dbReference type="PANTHER" id="PTHR47947">
    <property type="entry name" value="CYTOCHROME P450 82C3-RELATED"/>
    <property type="match status" value="1"/>
</dbReference>